<dbReference type="EMBL" id="CP003876">
    <property type="protein sequence ID" value="AFU04218.1"/>
    <property type="molecule type" value="Genomic_DNA"/>
</dbReference>
<dbReference type="KEGG" id="nbr:O3I_031345"/>
<sequence>MATPALHGSSAPAAEPKALRAALTPDLRAEFDREWDLVLEQAKKSHTLEEIHALLNKWQHTVVMEKRDPGSYQRMVEKAARIEAGGGRTTGVSIEAVRSLITRRLQAG</sequence>
<dbReference type="HOGENOM" id="CLU_2194180_0_0_11"/>
<accession>K0EWJ7</accession>
<proteinExistence type="predicted"/>
<dbReference type="Pfam" id="PF19760">
    <property type="entry name" value="DUF6247"/>
    <property type="match status" value="1"/>
</dbReference>
<dbReference type="InterPro" id="IPR046214">
    <property type="entry name" value="DUF6247"/>
</dbReference>
<dbReference type="AlphaFoldDB" id="K0EWJ7"/>
<gene>
    <name evidence="1" type="ORF">O3I_031345</name>
</gene>
<evidence type="ECO:0000313" key="2">
    <source>
        <dbReference type="Proteomes" id="UP000006304"/>
    </source>
</evidence>
<keyword evidence="2" id="KW-1185">Reference proteome</keyword>
<evidence type="ECO:0000313" key="1">
    <source>
        <dbReference type="EMBL" id="AFU04218.1"/>
    </source>
</evidence>
<dbReference type="Proteomes" id="UP000006304">
    <property type="component" value="Chromosome"/>
</dbReference>
<name>K0EWJ7_NOCB7</name>
<reference evidence="1 2" key="1">
    <citation type="journal article" date="2012" name="J. Bacteriol.">
        <title>Complete genome sequence of Nocardia brasiliensis HUJEG-1.</title>
        <authorList>
            <person name="Vera-Cabrera L."/>
            <person name="Ortiz-Lopez R."/>
            <person name="Elizondo-Gonzalez R."/>
            <person name="Perez-Maya A.A."/>
            <person name="Ocampo-Candiani J."/>
        </authorList>
    </citation>
    <scope>NUCLEOTIDE SEQUENCE [LARGE SCALE GENOMIC DNA]</scope>
    <source>
        <strain evidence="2">ATCC 700358</strain>
    </source>
</reference>
<dbReference type="RefSeq" id="WP_014987070.1">
    <property type="nucleotide sequence ID" value="NC_018681.1"/>
</dbReference>
<dbReference type="STRING" id="1133849.O3I_031345"/>
<protein>
    <submittedName>
        <fullName evidence="1">Uncharacterized protein</fullName>
    </submittedName>
</protein>
<organism evidence="1 2">
    <name type="scientific">Nocardia brasiliensis (strain ATCC 700358 / HUJEG-1)</name>
    <dbReference type="NCBI Taxonomy" id="1133849"/>
    <lineage>
        <taxon>Bacteria</taxon>
        <taxon>Bacillati</taxon>
        <taxon>Actinomycetota</taxon>
        <taxon>Actinomycetes</taxon>
        <taxon>Mycobacteriales</taxon>
        <taxon>Nocardiaceae</taxon>
        <taxon>Nocardia</taxon>
    </lineage>
</organism>